<dbReference type="Pfam" id="PF08755">
    <property type="entry name" value="YccV-like"/>
    <property type="match status" value="1"/>
</dbReference>
<comment type="caution">
    <text evidence="2">The sequence shown here is derived from an EMBL/GenBank/DDBJ whole genome shotgun (WGS) entry which is preliminary data.</text>
</comment>
<dbReference type="PROSITE" id="PS50181">
    <property type="entry name" value="FBOX"/>
    <property type="match status" value="1"/>
</dbReference>
<dbReference type="GO" id="GO:0003677">
    <property type="term" value="F:DNA binding"/>
    <property type="evidence" value="ECO:0007669"/>
    <property type="project" value="InterPro"/>
</dbReference>
<proteinExistence type="predicted"/>
<protein>
    <recommendedName>
        <fullName evidence="1">F-box domain-containing protein</fullName>
    </recommendedName>
</protein>
<gene>
    <name evidence="2" type="ORF">OFUS_LOCUS25318</name>
</gene>
<dbReference type="PANTHER" id="PTHR31350:SF21">
    <property type="entry name" value="F-BOX ONLY PROTEIN 21"/>
    <property type="match status" value="1"/>
</dbReference>
<sequence length="616" mass="71120">MSDQNKHNLPTLGPLALPDELLEHIIACDVLTHLDLSRLSLVCKRFCHVSNSNEIWKQKLKNRWPGLLNRYSKQCRYCWKDEYRHRHSCGIAVRRTIADMPALYYDKEDVPKSGFENFALMLGQHEHASKFIVDELMSIVHNKHRTSVSNLTLAYYALKALRYVQQISLRIEFEDFLALPSKKQLLETGAVLIAQWCQPTLDITHNSIADKLDTIVGQVRKHLSTINENHPALKQPIPEDFEESLWPGDVSRQVLDSLNHILYDVLHFHGNVEHYYIPSNSYINKVLELKTGIPISLSVVYAALARRLGVVCYPVNYPSHFLLKFKEHPTLPSEQQDTYINVFNKGTFLTQNECRSVLGQGGLFIPANANSEHFRSIKPRMVFIRMVRNLINIGRQQDNMGDSLQCLRNAVELMMVICPEDNDNKLLLARLYLHMNINVTEVIELLQKVTSSEGGGPPAGLLAYLTDTARQQLHEDDSDSNNKWIDVKLKSRNPEVEFSTGLIMHHKRYRYKCVIYGWDSHCTASHEWIVQMGVPNLEKQQYQPFYNVLVDDGSNRYAAQENLELASEPSEITHPEVGRYFEEFKGHYYLPNTHKLQQYPEDLHITEKLVRDKYES</sequence>
<organism evidence="2 3">
    <name type="scientific">Owenia fusiformis</name>
    <name type="common">Polychaete worm</name>
    <dbReference type="NCBI Taxonomy" id="6347"/>
    <lineage>
        <taxon>Eukaryota</taxon>
        <taxon>Metazoa</taxon>
        <taxon>Spiralia</taxon>
        <taxon>Lophotrochozoa</taxon>
        <taxon>Annelida</taxon>
        <taxon>Polychaeta</taxon>
        <taxon>Sedentaria</taxon>
        <taxon>Canalipalpata</taxon>
        <taxon>Sabellida</taxon>
        <taxon>Oweniida</taxon>
        <taxon>Oweniidae</taxon>
        <taxon>Owenia</taxon>
    </lineage>
</organism>
<dbReference type="InterPro" id="IPR032698">
    <property type="entry name" value="SirB1_N"/>
</dbReference>
<evidence type="ECO:0000313" key="2">
    <source>
        <dbReference type="EMBL" id="CAH1801531.1"/>
    </source>
</evidence>
<dbReference type="Gene3D" id="1.20.1280.50">
    <property type="match status" value="1"/>
</dbReference>
<dbReference type="Proteomes" id="UP000749559">
    <property type="component" value="Unassembled WGS sequence"/>
</dbReference>
<dbReference type="Pfam" id="PF13369">
    <property type="entry name" value="Transglut_core2"/>
    <property type="match status" value="1"/>
</dbReference>
<dbReference type="OrthoDB" id="28868at2759"/>
<name>A0A8S4Q4S0_OWEFU</name>
<dbReference type="AlphaFoldDB" id="A0A8S4Q4S0"/>
<dbReference type="SUPFAM" id="SSF141255">
    <property type="entry name" value="YccV-like"/>
    <property type="match status" value="1"/>
</dbReference>
<accession>A0A8S4Q4S0</accession>
<dbReference type="NCBIfam" id="TIGR02097">
    <property type="entry name" value="yccV"/>
    <property type="match status" value="1"/>
</dbReference>
<dbReference type="InterPro" id="IPR001810">
    <property type="entry name" value="F-box_dom"/>
</dbReference>
<dbReference type="Pfam" id="PF12937">
    <property type="entry name" value="F-box-like"/>
    <property type="match status" value="1"/>
</dbReference>
<dbReference type="EMBL" id="CAIIXF020000012">
    <property type="protein sequence ID" value="CAH1801531.1"/>
    <property type="molecule type" value="Genomic_DNA"/>
</dbReference>
<dbReference type="SUPFAM" id="SSF81383">
    <property type="entry name" value="F-box domain"/>
    <property type="match status" value="1"/>
</dbReference>
<dbReference type="PANTHER" id="PTHR31350">
    <property type="entry name" value="SI:DKEY-261L7.2"/>
    <property type="match status" value="1"/>
</dbReference>
<evidence type="ECO:0000313" key="3">
    <source>
        <dbReference type="Proteomes" id="UP000749559"/>
    </source>
</evidence>
<dbReference type="InterPro" id="IPR036047">
    <property type="entry name" value="F-box-like_dom_sf"/>
</dbReference>
<reference evidence="2" key="1">
    <citation type="submission" date="2022-03" db="EMBL/GenBank/DDBJ databases">
        <authorList>
            <person name="Martin C."/>
        </authorList>
    </citation>
    <scope>NUCLEOTIDE SEQUENCE</scope>
</reference>
<feature type="domain" description="F-box" evidence="1">
    <location>
        <begin position="11"/>
        <end position="59"/>
    </location>
</feature>
<keyword evidence="3" id="KW-1185">Reference proteome</keyword>
<dbReference type="Gene3D" id="2.30.30.390">
    <property type="entry name" value="Hemimethylated DNA-binding domain"/>
    <property type="match status" value="1"/>
</dbReference>
<evidence type="ECO:0000259" key="1">
    <source>
        <dbReference type="PROSITE" id="PS50181"/>
    </source>
</evidence>
<dbReference type="InterPro" id="IPR011722">
    <property type="entry name" value="Hemimethylated_DNA-bd_dom"/>
</dbReference>
<dbReference type="InterPro" id="IPR036623">
    <property type="entry name" value="Hemimethylated_DNA-bd_sf"/>
</dbReference>
<dbReference type="SMART" id="SM00992">
    <property type="entry name" value="YccV-like"/>
    <property type="match status" value="1"/>
</dbReference>